<evidence type="ECO:0000256" key="1">
    <source>
        <dbReference type="SAM" id="MobiDB-lite"/>
    </source>
</evidence>
<feature type="compositionally biased region" description="Basic and acidic residues" evidence="1">
    <location>
        <begin position="108"/>
        <end position="128"/>
    </location>
</feature>
<reference evidence="2 3" key="1">
    <citation type="journal article" date="2013" name="Curr. Biol.">
        <title>The Genome of the Foraminiferan Reticulomyxa filosa.</title>
        <authorList>
            <person name="Glockner G."/>
            <person name="Hulsmann N."/>
            <person name="Schleicher M."/>
            <person name="Noegel A.A."/>
            <person name="Eichinger L."/>
            <person name="Gallinger C."/>
            <person name="Pawlowski J."/>
            <person name="Sierra R."/>
            <person name="Euteneuer U."/>
            <person name="Pillet L."/>
            <person name="Moustafa A."/>
            <person name="Platzer M."/>
            <person name="Groth M."/>
            <person name="Szafranski K."/>
            <person name="Schliwa M."/>
        </authorList>
    </citation>
    <scope>NUCLEOTIDE SEQUENCE [LARGE SCALE GENOMIC DNA]</scope>
</reference>
<feature type="region of interest" description="Disordered" evidence="1">
    <location>
        <begin position="108"/>
        <end position="215"/>
    </location>
</feature>
<dbReference type="EMBL" id="ASPP01024418">
    <property type="protein sequence ID" value="ETO09034.1"/>
    <property type="molecule type" value="Genomic_DNA"/>
</dbReference>
<evidence type="ECO:0000313" key="2">
    <source>
        <dbReference type="EMBL" id="ETO09034.1"/>
    </source>
</evidence>
<organism evidence="2 3">
    <name type="scientific">Reticulomyxa filosa</name>
    <dbReference type="NCBI Taxonomy" id="46433"/>
    <lineage>
        <taxon>Eukaryota</taxon>
        <taxon>Sar</taxon>
        <taxon>Rhizaria</taxon>
        <taxon>Retaria</taxon>
        <taxon>Foraminifera</taxon>
        <taxon>Monothalamids</taxon>
        <taxon>Reticulomyxidae</taxon>
        <taxon>Reticulomyxa</taxon>
    </lineage>
</organism>
<protein>
    <submittedName>
        <fullName evidence="2">Uncharacterized protein</fullName>
    </submittedName>
</protein>
<proteinExistence type="predicted"/>
<feature type="compositionally biased region" description="Basic and acidic residues" evidence="1">
    <location>
        <begin position="174"/>
        <end position="215"/>
    </location>
</feature>
<sequence length="481" mass="54970">MNRVLNGIDDMSSWSPRLTPRRSSQFTAVSHGAPYLTPAISSAMSLNGQGDRISMIPLSDDDQDTESDLASELTFEESPRTDTKSWITKWIPKLTFLKPRMDTRIRSNTIHDEMYGDTDEKKEKKKEQSVPSTPVKRSQSVISPKNTNTALQLKEQAEIKQKQRPMSNEMNFGMEEKSNEIAVKDKDEDKSKDNDKDKEKEKNTNKDKEDPKMDDDGLVIIDHEQLQKTSDDVMDTSIEQIHETALPQLTRQQSVIDKREVWSEAHKRKISQLSQQKHGLLKWVTNFNGNAHVCHFPMQNELICEGKGMFLLDKKIHAGEIFKFQLEVRQTPDHSQWDQNLWWIGILEGPMGEIDGIEERQNYPPMEGLGLCCDRGCMYHGTKRLRSNLGVPVIGGKNLDIEISVKNGNLAVLRISLENFSNIPKIHHSMKISSDYVCIGLLHTHSKGHYLVWTDAEVKANLKRKQNLHSEIQLGHLEKPN</sequence>
<dbReference type="AlphaFoldDB" id="X6M551"/>
<keyword evidence="3" id="KW-1185">Reference proteome</keyword>
<dbReference type="Proteomes" id="UP000023152">
    <property type="component" value="Unassembled WGS sequence"/>
</dbReference>
<gene>
    <name evidence="2" type="ORF">RFI_28352</name>
</gene>
<accession>X6M551</accession>
<comment type="caution">
    <text evidence="2">The sequence shown here is derived from an EMBL/GenBank/DDBJ whole genome shotgun (WGS) entry which is preliminary data.</text>
</comment>
<evidence type="ECO:0000313" key="3">
    <source>
        <dbReference type="Proteomes" id="UP000023152"/>
    </source>
</evidence>
<feature type="compositionally biased region" description="Polar residues" evidence="1">
    <location>
        <begin position="129"/>
        <end position="151"/>
    </location>
</feature>
<name>X6M551_RETFI</name>